<keyword evidence="3" id="KW-0732">Signal</keyword>
<feature type="chain" id="PRO_5002533608" evidence="3">
    <location>
        <begin position="24"/>
        <end position="210"/>
    </location>
</feature>
<dbReference type="AlphaFoldDB" id="A0A0G0M9V0"/>
<dbReference type="Proteomes" id="UP000034406">
    <property type="component" value="Unassembled WGS sequence"/>
</dbReference>
<evidence type="ECO:0000313" key="4">
    <source>
        <dbReference type="EMBL" id="KKQ70469.1"/>
    </source>
</evidence>
<dbReference type="STRING" id="1618490.US90_C0006G0022"/>
<feature type="compositionally biased region" description="Polar residues" evidence="2">
    <location>
        <begin position="35"/>
        <end position="68"/>
    </location>
</feature>
<feature type="coiled-coil region" evidence="1">
    <location>
        <begin position="172"/>
        <end position="206"/>
    </location>
</feature>
<reference evidence="4 5" key="1">
    <citation type="journal article" date="2015" name="Nature">
        <title>rRNA introns, odd ribosomes, and small enigmatic genomes across a large radiation of phyla.</title>
        <authorList>
            <person name="Brown C.T."/>
            <person name="Hug L.A."/>
            <person name="Thomas B.C."/>
            <person name="Sharon I."/>
            <person name="Castelle C.J."/>
            <person name="Singh A."/>
            <person name="Wilkins M.J."/>
            <person name="Williams K.H."/>
            <person name="Banfield J.F."/>
        </authorList>
    </citation>
    <scope>NUCLEOTIDE SEQUENCE [LARGE SCALE GENOMIC DNA]</scope>
</reference>
<organism evidence="4 5">
    <name type="scientific">Candidatus Shapirobacteria bacterium GW2011_GWE2_38_30</name>
    <dbReference type="NCBI Taxonomy" id="1618490"/>
    <lineage>
        <taxon>Bacteria</taxon>
        <taxon>Candidatus Shapironibacteriota</taxon>
    </lineage>
</organism>
<evidence type="ECO:0000313" key="5">
    <source>
        <dbReference type="Proteomes" id="UP000034406"/>
    </source>
</evidence>
<evidence type="ECO:0000256" key="1">
    <source>
        <dbReference type="SAM" id="Coils"/>
    </source>
</evidence>
<dbReference type="EMBL" id="LBUT01000006">
    <property type="protein sequence ID" value="KKQ70469.1"/>
    <property type="molecule type" value="Genomic_DNA"/>
</dbReference>
<gene>
    <name evidence="4" type="ORF">US90_C0006G0022</name>
</gene>
<evidence type="ECO:0000256" key="2">
    <source>
        <dbReference type="SAM" id="MobiDB-lite"/>
    </source>
</evidence>
<comment type="caution">
    <text evidence="4">The sequence shown here is derived from an EMBL/GenBank/DDBJ whole genome shotgun (WGS) entry which is preliminary data.</text>
</comment>
<accession>A0A0G0M9V0</accession>
<evidence type="ECO:0000256" key="3">
    <source>
        <dbReference type="SAM" id="SignalP"/>
    </source>
</evidence>
<protein>
    <submittedName>
        <fullName evidence="4">Uncharacterized protein</fullName>
    </submittedName>
</protein>
<proteinExistence type="predicted"/>
<feature type="region of interest" description="Disordered" evidence="2">
    <location>
        <begin position="29"/>
        <end position="68"/>
    </location>
</feature>
<sequence length="210" mass="22976">MKNKLILFTPVLFVLLNVAPALAARPVSTRVPATKQPTQAQQNTKTPQNQDSLQNQGASQVNKPNTTGTANMVQNRVKACQSMEAAVKTRSQNMNQFSFKVMETLGTMTNRATDFYQKNVSTQTQTAAQIQTYKNLAAQVQTKKMAAVAANTKAQNSLLEFNCNSDNPGQTLKNYTDNMQKVKSALQEYKGAVRNLTDAVRSAAKKGGQQ</sequence>
<keyword evidence="1" id="KW-0175">Coiled coil</keyword>
<name>A0A0G0M9V0_9BACT</name>
<feature type="signal peptide" evidence="3">
    <location>
        <begin position="1"/>
        <end position="23"/>
    </location>
</feature>